<dbReference type="AlphaFoldDB" id="A0A1B1YM59"/>
<reference evidence="1 2" key="1">
    <citation type="submission" date="2016-02" db="EMBL/GenBank/DDBJ databases">
        <title>Comparison of Clostridium stercorarium subspecies using comparative genomics and transcriptomics.</title>
        <authorList>
            <person name="Schellenberg J."/>
            <person name="Thallinger G."/>
            <person name="Levin D.B."/>
            <person name="Zhang X."/>
            <person name="Alvare G."/>
            <person name="Fristensky B."/>
            <person name="Sparling R."/>
        </authorList>
    </citation>
    <scope>NUCLEOTIDE SEQUENCE [LARGE SCALE GENOMIC DNA]</scope>
    <source>
        <strain evidence="1 2">DSM 9219</strain>
    </source>
</reference>
<organism evidence="1 2">
    <name type="scientific">Thermoclostridium stercorarium subsp. leptospartum DSM 9219</name>
    <dbReference type="NCBI Taxonomy" id="1346611"/>
    <lineage>
        <taxon>Bacteria</taxon>
        <taxon>Bacillati</taxon>
        <taxon>Bacillota</taxon>
        <taxon>Clostridia</taxon>
        <taxon>Eubacteriales</taxon>
        <taxon>Oscillospiraceae</taxon>
        <taxon>Thermoclostridium</taxon>
    </lineage>
</organism>
<proteinExistence type="predicted"/>
<dbReference type="InterPro" id="IPR013324">
    <property type="entry name" value="RNA_pol_sigma_r3/r4-like"/>
</dbReference>
<evidence type="ECO:0000313" key="1">
    <source>
        <dbReference type="EMBL" id="ANX01851.1"/>
    </source>
</evidence>
<accession>A0A1B1YM59</accession>
<gene>
    <name evidence="1" type="ORF">CSTERLE_09875</name>
</gene>
<dbReference type="SUPFAM" id="SSF88659">
    <property type="entry name" value="Sigma3 and sigma4 domains of RNA polymerase sigma factors"/>
    <property type="match status" value="1"/>
</dbReference>
<dbReference type="EMBL" id="CP014673">
    <property type="protein sequence ID" value="ANX01851.1"/>
    <property type="molecule type" value="Genomic_DNA"/>
</dbReference>
<name>A0A1B1YM59_THEST</name>
<sequence length="146" mass="17153">MVQQLLYSGGESFIEIKTIERQLIKELKRNGLWNYGKEAITHTLHDIERFKKFITLIQDNAISSEEKYSAAIYVKTFNNSLKLLSNMIDERDFSIFYNYYVLDKNRNIISDALNIDVTTISRTKYKALRVLSIILYPDLNMLDMII</sequence>
<evidence type="ECO:0000313" key="2">
    <source>
        <dbReference type="Proteomes" id="UP000092931"/>
    </source>
</evidence>
<protein>
    <submittedName>
        <fullName evidence="1">Uncharacterized protein</fullName>
    </submittedName>
</protein>
<dbReference type="Proteomes" id="UP000092931">
    <property type="component" value="Chromosome"/>
</dbReference>